<evidence type="ECO:0000256" key="2">
    <source>
        <dbReference type="ARBA" id="ARBA00022759"/>
    </source>
</evidence>
<name>A0A0N4XNL8_NIPBR</name>
<evidence type="ECO:0000259" key="10">
    <source>
        <dbReference type="SMART" id="SM00485"/>
    </source>
</evidence>
<evidence type="ECO:0000256" key="5">
    <source>
        <dbReference type="ARBA" id="ARBA00023125"/>
    </source>
</evidence>
<dbReference type="Pfam" id="PF00752">
    <property type="entry name" value="XPG_N"/>
    <property type="match status" value="1"/>
</dbReference>
<comment type="subcellular location">
    <subcellularLocation>
        <location evidence="1 8">Nucleus</location>
    </subcellularLocation>
</comment>
<keyword evidence="8" id="KW-0267">Excision nuclease</keyword>
<dbReference type="EC" id="3.1.-.-" evidence="8"/>
<keyword evidence="5 8" id="KW-0238">DNA-binding</keyword>
<dbReference type="CDD" id="cd09857">
    <property type="entry name" value="PIN_EXO1"/>
    <property type="match status" value="1"/>
</dbReference>
<evidence type="ECO:0000313" key="13">
    <source>
        <dbReference type="WBParaSite" id="NBR_0000412001-mRNA-1"/>
    </source>
</evidence>
<keyword evidence="3 8" id="KW-0227">DNA damage</keyword>
<keyword evidence="8" id="KW-0228">DNA excision</keyword>
<keyword evidence="12" id="KW-1185">Reference proteome</keyword>
<sequence length="195" mass="22059">EGGTIFLDIIRNPLEFAKCSVAVDVSCLLHKGLFGCADKIPRFFFSYIYYVEKHVKALLNIGCHVILVFDGRPLPAKKNINEERRQRRSENVKAGERLIAEGKIAEASDKFKRATSITSEVVECTIQHFRELKNVDVIVAPYEADAQLTFLVSEGFADLVITEDSDLIAFGCERVGFDENFHVFFSRMVVLCLLY</sequence>
<keyword evidence="4 8" id="KW-0269">Exonuclease</keyword>
<keyword evidence="6 8" id="KW-0234">DNA repair</keyword>
<dbReference type="SUPFAM" id="SSF88723">
    <property type="entry name" value="PIN domain-like"/>
    <property type="match status" value="1"/>
</dbReference>
<keyword evidence="8" id="KW-0479">Metal-binding</keyword>
<dbReference type="EMBL" id="UYSL01007127">
    <property type="protein sequence ID" value="VDL67709.1"/>
    <property type="molecule type" value="Genomic_DNA"/>
</dbReference>
<evidence type="ECO:0000256" key="8">
    <source>
        <dbReference type="RuleBase" id="RU910737"/>
    </source>
</evidence>
<keyword evidence="8" id="KW-0460">Magnesium</keyword>
<evidence type="ECO:0000256" key="4">
    <source>
        <dbReference type="ARBA" id="ARBA00022839"/>
    </source>
</evidence>
<dbReference type="InterPro" id="IPR006085">
    <property type="entry name" value="XPG_DNA_repair_N"/>
</dbReference>
<dbReference type="PRINTS" id="PR00853">
    <property type="entry name" value="XPGRADSUPER"/>
</dbReference>
<dbReference type="InterPro" id="IPR006086">
    <property type="entry name" value="XPG-I_dom"/>
</dbReference>
<comment type="similarity">
    <text evidence="8">Belongs to the XPG/RAD2 endonuclease family. EXO1 subfamily.</text>
</comment>
<dbReference type="InterPro" id="IPR006084">
    <property type="entry name" value="XPG/Rad2"/>
</dbReference>
<evidence type="ECO:0000313" key="11">
    <source>
        <dbReference type="EMBL" id="VDL67709.1"/>
    </source>
</evidence>
<feature type="domain" description="XPG N-terminal" evidence="10">
    <location>
        <begin position="4"/>
        <end position="91"/>
    </location>
</feature>
<dbReference type="PANTHER" id="PTHR11081">
    <property type="entry name" value="FLAP ENDONUCLEASE FAMILY MEMBER"/>
    <property type="match status" value="1"/>
</dbReference>
<dbReference type="FunFam" id="3.40.50.1010:FF:000111">
    <property type="entry name" value="Exonuclease 1"/>
    <property type="match status" value="1"/>
</dbReference>
<dbReference type="STRING" id="27835.A0A0N4XNL8"/>
<dbReference type="PANTHER" id="PTHR11081:SF8">
    <property type="entry name" value="EXONUCLEASE 1"/>
    <property type="match status" value="1"/>
</dbReference>
<feature type="domain" description="XPG-I" evidence="9">
    <location>
        <begin position="131"/>
        <end position="193"/>
    </location>
</feature>
<dbReference type="GO" id="GO:0046872">
    <property type="term" value="F:metal ion binding"/>
    <property type="evidence" value="ECO:0007669"/>
    <property type="project" value="UniProtKB-UniRule"/>
</dbReference>
<dbReference type="GO" id="GO:0006298">
    <property type="term" value="P:mismatch repair"/>
    <property type="evidence" value="ECO:0007669"/>
    <property type="project" value="TreeGrafter"/>
</dbReference>
<proteinExistence type="inferred from homology"/>
<dbReference type="PROSITE" id="PS00842">
    <property type="entry name" value="XPG_2"/>
    <property type="match status" value="1"/>
</dbReference>
<comment type="function">
    <text evidence="8">5'-&gt;3' double-stranded DNA exonuclease which may also possess a cryptic 3'-&gt;5' double-stranded DNA exonuclease activity. Functions in DNA mismatch repair.</text>
</comment>
<dbReference type="Gene3D" id="3.40.50.1010">
    <property type="entry name" value="5'-nuclease"/>
    <property type="match status" value="1"/>
</dbReference>
<protein>
    <recommendedName>
        <fullName evidence="8">Exonuclease 1</fullName>
        <ecNumber evidence="8">3.1.-.-</ecNumber>
    </recommendedName>
</protein>
<reference evidence="11 12" key="2">
    <citation type="submission" date="2018-11" db="EMBL/GenBank/DDBJ databases">
        <authorList>
            <consortium name="Pathogen Informatics"/>
        </authorList>
    </citation>
    <scope>NUCLEOTIDE SEQUENCE [LARGE SCALE GENOMIC DNA]</scope>
</reference>
<organism evidence="13">
    <name type="scientific">Nippostrongylus brasiliensis</name>
    <name type="common">Rat hookworm</name>
    <dbReference type="NCBI Taxonomy" id="27835"/>
    <lineage>
        <taxon>Eukaryota</taxon>
        <taxon>Metazoa</taxon>
        <taxon>Ecdysozoa</taxon>
        <taxon>Nematoda</taxon>
        <taxon>Chromadorea</taxon>
        <taxon>Rhabditida</taxon>
        <taxon>Rhabditina</taxon>
        <taxon>Rhabditomorpha</taxon>
        <taxon>Strongyloidea</taxon>
        <taxon>Heligmosomidae</taxon>
        <taxon>Nippostrongylus</taxon>
    </lineage>
</organism>
<dbReference type="GO" id="GO:0006310">
    <property type="term" value="P:DNA recombination"/>
    <property type="evidence" value="ECO:0007669"/>
    <property type="project" value="TreeGrafter"/>
</dbReference>
<reference evidence="13" key="1">
    <citation type="submission" date="2017-02" db="UniProtKB">
        <authorList>
            <consortium name="WormBaseParasite"/>
        </authorList>
    </citation>
    <scope>IDENTIFICATION</scope>
</reference>
<evidence type="ECO:0000313" key="12">
    <source>
        <dbReference type="Proteomes" id="UP000271162"/>
    </source>
</evidence>
<keyword evidence="2" id="KW-0255">Endonuclease</keyword>
<accession>A0A0N4XNL8</accession>
<dbReference type="InterPro" id="IPR044752">
    <property type="entry name" value="PIN-like_EXO1"/>
</dbReference>
<dbReference type="Pfam" id="PF00867">
    <property type="entry name" value="XPG_I"/>
    <property type="match status" value="1"/>
</dbReference>
<dbReference type="InterPro" id="IPR019974">
    <property type="entry name" value="XPG_CS"/>
</dbReference>
<dbReference type="WBParaSite" id="NBR_0000412001-mRNA-1">
    <property type="protein sequence ID" value="NBR_0000412001-mRNA-1"/>
    <property type="gene ID" value="NBR_0000412001"/>
</dbReference>
<keyword evidence="8" id="KW-0540">Nuclease</keyword>
<dbReference type="GO" id="GO:0035312">
    <property type="term" value="F:5'-3' DNA exonuclease activity"/>
    <property type="evidence" value="ECO:0007669"/>
    <property type="project" value="UniProtKB-UniRule"/>
</dbReference>
<dbReference type="GO" id="GO:0017108">
    <property type="term" value="F:5'-flap endonuclease activity"/>
    <property type="evidence" value="ECO:0007669"/>
    <property type="project" value="TreeGrafter"/>
</dbReference>
<evidence type="ECO:0000256" key="7">
    <source>
        <dbReference type="ARBA" id="ARBA00023242"/>
    </source>
</evidence>
<evidence type="ECO:0000259" key="9">
    <source>
        <dbReference type="SMART" id="SM00484"/>
    </source>
</evidence>
<dbReference type="GO" id="GO:0005634">
    <property type="term" value="C:nucleus"/>
    <property type="evidence" value="ECO:0007669"/>
    <property type="project" value="UniProtKB-SubCell"/>
</dbReference>
<keyword evidence="8" id="KW-0378">Hydrolase</keyword>
<dbReference type="SMART" id="SM00484">
    <property type="entry name" value="XPGI"/>
    <property type="match status" value="1"/>
</dbReference>
<evidence type="ECO:0000256" key="3">
    <source>
        <dbReference type="ARBA" id="ARBA00022763"/>
    </source>
</evidence>
<dbReference type="SMART" id="SM00485">
    <property type="entry name" value="XPGN"/>
    <property type="match status" value="1"/>
</dbReference>
<dbReference type="GO" id="GO:0003677">
    <property type="term" value="F:DNA binding"/>
    <property type="evidence" value="ECO:0007669"/>
    <property type="project" value="UniProtKB-UniRule"/>
</dbReference>
<dbReference type="AlphaFoldDB" id="A0A0N4XNL8"/>
<evidence type="ECO:0000256" key="6">
    <source>
        <dbReference type="ARBA" id="ARBA00023204"/>
    </source>
</evidence>
<dbReference type="Proteomes" id="UP000271162">
    <property type="component" value="Unassembled WGS sequence"/>
</dbReference>
<gene>
    <name evidence="11" type="ORF">NBR_LOCUS4120</name>
</gene>
<keyword evidence="7 8" id="KW-0539">Nucleus</keyword>
<evidence type="ECO:0000256" key="1">
    <source>
        <dbReference type="ARBA" id="ARBA00004123"/>
    </source>
</evidence>
<dbReference type="InterPro" id="IPR029060">
    <property type="entry name" value="PIN-like_dom_sf"/>
</dbReference>
<comment type="cofactor">
    <cofactor evidence="8">
        <name>Mg(2+)</name>
        <dbReference type="ChEBI" id="CHEBI:18420"/>
    </cofactor>
    <text evidence="8">Binds 2 magnesium ions per subunit. They probably participate in the reaction catalyzed by the enzyme. May bind an additional third magnesium ion after substrate binding.</text>
</comment>